<evidence type="ECO:0000313" key="1">
    <source>
        <dbReference type="EMBL" id="GBM61653.1"/>
    </source>
</evidence>
<dbReference type="Proteomes" id="UP000499080">
    <property type="component" value="Unassembled WGS sequence"/>
</dbReference>
<accession>A0A4Y2H7N1</accession>
<gene>
    <name evidence="1" type="ORF">AVEN_77498_1</name>
</gene>
<organism evidence="1 2">
    <name type="scientific">Araneus ventricosus</name>
    <name type="common">Orbweaver spider</name>
    <name type="synonym">Epeira ventricosa</name>
    <dbReference type="NCBI Taxonomy" id="182803"/>
    <lineage>
        <taxon>Eukaryota</taxon>
        <taxon>Metazoa</taxon>
        <taxon>Ecdysozoa</taxon>
        <taxon>Arthropoda</taxon>
        <taxon>Chelicerata</taxon>
        <taxon>Arachnida</taxon>
        <taxon>Araneae</taxon>
        <taxon>Araneomorphae</taxon>
        <taxon>Entelegynae</taxon>
        <taxon>Araneoidea</taxon>
        <taxon>Araneidae</taxon>
        <taxon>Araneus</taxon>
    </lineage>
</organism>
<comment type="caution">
    <text evidence="1">The sequence shown here is derived from an EMBL/GenBank/DDBJ whole genome shotgun (WGS) entry which is preliminary data.</text>
</comment>
<sequence>MGCVCGTWLSIIIEYQNRAVCRGEEQLQVQRYWAESAVERDVVGKTVYLDFQGGHVNLAALARPLYCSYRPLQQWADLRDFPCLSNAILCSRDLQARFRPYNGSERHTHFLLATRSLSTVRQPQGIARPYSSHSSPDEIYRLHHPALGAAHPTAVPYAFLK</sequence>
<keyword evidence="2" id="KW-1185">Reference proteome</keyword>
<dbReference type="EMBL" id="BGPR01102001">
    <property type="protein sequence ID" value="GBM61653.1"/>
    <property type="molecule type" value="Genomic_DNA"/>
</dbReference>
<name>A0A4Y2H7N1_ARAVE</name>
<dbReference type="AlphaFoldDB" id="A0A4Y2H7N1"/>
<protein>
    <submittedName>
        <fullName evidence="1">Uncharacterized protein</fullName>
    </submittedName>
</protein>
<reference evidence="1 2" key="1">
    <citation type="journal article" date="2019" name="Sci. Rep.">
        <title>Orb-weaving spider Araneus ventricosus genome elucidates the spidroin gene catalogue.</title>
        <authorList>
            <person name="Kono N."/>
            <person name="Nakamura H."/>
            <person name="Ohtoshi R."/>
            <person name="Moran D.A.P."/>
            <person name="Shinohara A."/>
            <person name="Yoshida Y."/>
            <person name="Fujiwara M."/>
            <person name="Mori M."/>
            <person name="Tomita M."/>
            <person name="Arakawa K."/>
        </authorList>
    </citation>
    <scope>NUCLEOTIDE SEQUENCE [LARGE SCALE GENOMIC DNA]</scope>
</reference>
<proteinExistence type="predicted"/>
<evidence type="ECO:0000313" key="2">
    <source>
        <dbReference type="Proteomes" id="UP000499080"/>
    </source>
</evidence>